<evidence type="ECO:0000256" key="1">
    <source>
        <dbReference type="SAM" id="MobiDB-lite"/>
    </source>
</evidence>
<reference evidence="4" key="1">
    <citation type="journal article" date="2015" name="Nat. Genet.">
        <title>The genome and transcriptome of the zoonotic hookworm Ancylostoma ceylanicum identify infection-specific gene families.</title>
        <authorList>
            <person name="Schwarz E.M."/>
            <person name="Hu Y."/>
            <person name="Antoshechkin I."/>
            <person name="Miller M.M."/>
            <person name="Sternberg P.W."/>
            <person name="Aroian R.V."/>
        </authorList>
    </citation>
    <scope>NUCLEOTIDE SEQUENCE</scope>
    <source>
        <strain evidence="4">HY135</strain>
    </source>
</reference>
<organism evidence="3 4">
    <name type="scientific">Ancylostoma ceylanicum</name>
    <dbReference type="NCBI Taxonomy" id="53326"/>
    <lineage>
        <taxon>Eukaryota</taxon>
        <taxon>Metazoa</taxon>
        <taxon>Ecdysozoa</taxon>
        <taxon>Nematoda</taxon>
        <taxon>Chromadorea</taxon>
        <taxon>Rhabditida</taxon>
        <taxon>Rhabditina</taxon>
        <taxon>Rhabditomorpha</taxon>
        <taxon>Strongyloidea</taxon>
        <taxon>Ancylostomatidae</taxon>
        <taxon>Ancylostomatinae</taxon>
        <taxon>Ancylostoma</taxon>
    </lineage>
</organism>
<evidence type="ECO:0000313" key="3">
    <source>
        <dbReference type="EMBL" id="EYB97301.1"/>
    </source>
</evidence>
<feature type="compositionally biased region" description="Basic and acidic residues" evidence="1">
    <location>
        <begin position="400"/>
        <end position="409"/>
    </location>
</feature>
<sequence>MAYGAAVEQAEKHVFRLAKARRRASLDVTEVRAVKNEDGEVLRDAVAVKERWRAYFEQLLNEEFPRKERNSAEPVAGPIQPWTVDEVRMAMKKMKAGKASGPDGIPVEAWRSLGELGVRWLTMFFNNITRSEKIPEAWKDSIIVPIFKRKGDAMNCANYRGPPFTLLYADDVALIADSRAELQLKIQKWQSALADAGLKLNLRKTEIMSSLGGDDVVLDANGTAFTQAEQFQYLGSILSADGTVDAAVRGRIACAWLKWREATGILCDRRCSRVLKGKIYRTVVRPAMMYGSECWPVTKAHERMLNTAEMRMLRWACGLTRRDKVCNEDIRTMMQTAPIQRKLRAQRLRWFGHVMRRSPLHPTRQALEMEVTGKRPRGAPKKRWKDTVCKDMRELGVTKDDAQDRDLWRRRTKTADPVNARDRR</sequence>
<dbReference type="STRING" id="53326.A0A016T3U9"/>
<feature type="region of interest" description="Disordered" evidence="1">
    <location>
        <begin position="400"/>
        <end position="424"/>
    </location>
</feature>
<evidence type="ECO:0000313" key="4">
    <source>
        <dbReference type="Proteomes" id="UP000024635"/>
    </source>
</evidence>
<keyword evidence="4" id="KW-1185">Reference proteome</keyword>
<dbReference type="OrthoDB" id="6773352at2759"/>
<dbReference type="AlphaFoldDB" id="A0A016T3U9"/>
<dbReference type="PANTHER" id="PTHR46238">
    <property type="entry name" value="REVERSE TRANSCRIPTASE DOMAIN-CONTAINING PROTEIN"/>
    <property type="match status" value="1"/>
</dbReference>
<dbReference type="InterPro" id="IPR043502">
    <property type="entry name" value="DNA/RNA_pol_sf"/>
</dbReference>
<comment type="caution">
    <text evidence="3">The sequence shown here is derived from an EMBL/GenBank/DDBJ whole genome shotgun (WGS) entry which is preliminary data.</text>
</comment>
<feature type="domain" description="Reverse transcriptase" evidence="2">
    <location>
        <begin position="164"/>
        <end position="237"/>
    </location>
</feature>
<dbReference type="EMBL" id="JARK01001478">
    <property type="protein sequence ID" value="EYB97301.1"/>
    <property type="molecule type" value="Genomic_DNA"/>
</dbReference>
<name>A0A016T3U9_9BILA</name>
<dbReference type="Proteomes" id="UP000024635">
    <property type="component" value="Unassembled WGS sequence"/>
</dbReference>
<accession>A0A016T3U9</accession>
<dbReference type="Pfam" id="PF00078">
    <property type="entry name" value="RVT_1"/>
    <property type="match status" value="1"/>
</dbReference>
<protein>
    <recommendedName>
        <fullName evidence="2">Reverse transcriptase domain-containing protein</fullName>
    </recommendedName>
</protein>
<dbReference type="SUPFAM" id="SSF56672">
    <property type="entry name" value="DNA/RNA polymerases"/>
    <property type="match status" value="1"/>
</dbReference>
<dbReference type="InterPro" id="IPR000477">
    <property type="entry name" value="RT_dom"/>
</dbReference>
<proteinExistence type="predicted"/>
<evidence type="ECO:0000259" key="2">
    <source>
        <dbReference type="Pfam" id="PF00078"/>
    </source>
</evidence>
<gene>
    <name evidence="3" type="primary">Acey_s0142.g2346</name>
    <name evidence="3" type="ORF">Y032_0142g2346</name>
</gene>
<dbReference type="PANTHER" id="PTHR46238:SF8">
    <property type="entry name" value="ENDONUCLEASE_EXONUCLEASE_PHOSPHATASE DOMAIN-CONTAINING PROTEIN"/>
    <property type="match status" value="1"/>
</dbReference>